<feature type="compositionally biased region" description="Low complexity" evidence="1">
    <location>
        <begin position="356"/>
        <end position="365"/>
    </location>
</feature>
<evidence type="ECO:0000313" key="2">
    <source>
        <dbReference type="EMBL" id="KAF2006654.1"/>
    </source>
</evidence>
<dbReference type="Proteomes" id="UP000799779">
    <property type="component" value="Unassembled WGS sequence"/>
</dbReference>
<proteinExistence type="predicted"/>
<organism evidence="2 3">
    <name type="scientific">Amniculicola lignicola CBS 123094</name>
    <dbReference type="NCBI Taxonomy" id="1392246"/>
    <lineage>
        <taxon>Eukaryota</taxon>
        <taxon>Fungi</taxon>
        <taxon>Dikarya</taxon>
        <taxon>Ascomycota</taxon>
        <taxon>Pezizomycotina</taxon>
        <taxon>Dothideomycetes</taxon>
        <taxon>Pleosporomycetidae</taxon>
        <taxon>Pleosporales</taxon>
        <taxon>Amniculicolaceae</taxon>
        <taxon>Amniculicola</taxon>
    </lineage>
</organism>
<feature type="compositionally biased region" description="Acidic residues" evidence="1">
    <location>
        <begin position="319"/>
        <end position="347"/>
    </location>
</feature>
<evidence type="ECO:0000313" key="3">
    <source>
        <dbReference type="Proteomes" id="UP000799779"/>
    </source>
</evidence>
<gene>
    <name evidence="2" type="ORF">P154DRAFT_600709</name>
</gene>
<accession>A0A6A5X053</accession>
<keyword evidence="3" id="KW-1185">Reference proteome</keyword>
<dbReference type="AlphaFoldDB" id="A0A6A5X053"/>
<name>A0A6A5X053_9PLEO</name>
<dbReference type="EMBL" id="ML977559">
    <property type="protein sequence ID" value="KAF2006654.1"/>
    <property type="molecule type" value="Genomic_DNA"/>
</dbReference>
<sequence length="365" mass="41268">MSAPSPVRIPRSPVMRKGPDAAMHIQEEHHPMPKDEAELEALVLSKIRPADVLAMCTKRHAEMDLTQHITKNKLGHICYSREALPISNLREKGERVEAMPLARSTIAYFDQPLCYLNDAQCDARLKMIEWCNRFSKHGLPLCPIADDKECEKLVSECDMEELWGYINEFFFFQDFDLVVFGWDRDLHDCLGSAVVVDGIPMIHMNQVELLAGKIEQVFRVSIGWPVYLRRLESLKYNGVFAKSLPSAHDLVTWSLNNDFFESGFRKRDLEDLCIATRKYALWSPSEFAEENANSSVRDDTECSADGDADSREDGASDFTTDDYADPTETGDGDVEMSDALDDREPFDDSGSCYTPDSSDFSDSSD</sequence>
<reference evidence="2" key="1">
    <citation type="journal article" date="2020" name="Stud. Mycol.">
        <title>101 Dothideomycetes genomes: a test case for predicting lifestyles and emergence of pathogens.</title>
        <authorList>
            <person name="Haridas S."/>
            <person name="Albert R."/>
            <person name="Binder M."/>
            <person name="Bloem J."/>
            <person name="Labutti K."/>
            <person name="Salamov A."/>
            <person name="Andreopoulos B."/>
            <person name="Baker S."/>
            <person name="Barry K."/>
            <person name="Bills G."/>
            <person name="Bluhm B."/>
            <person name="Cannon C."/>
            <person name="Castanera R."/>
            <person name="Culley D."/>
            <person name="Daum C."/>
            <person name="Ezra D."/>
            <person name="Gonzalez J."/>
            <person name="Henrissat B."/>
            <person name="Kuo A."/>
            <person name="Liang C."/>
            <person name="Lipzen A."/>
            <person name="Lutzoni F."/>
            <person name="Magnuson J."/>
            <person name="Mondo S."/>
            <person name="Nolan M."/>
            <person name="Ohm R."/>
            <person name="Pangilinan J."/>
            <person name="Park H.-J."/>
            <person name="Ramirez L."/>
            <person name="Alfaro M."/>
            <person name="Sun H."/>
            <person name="Tritt A."/>
            <person name="Yoshinaga Y."/>
            <person name="Zwiers L.-H."/>
            <person name="Turgeon B."/>
            <person name="Goodwin S."/>
            <person name="Spatafora J."/>
            <person name="Crous P."/>
            <person name="Grigoriev I."/>
        </authorList>
    </citation>
    <scope>NUCLEOTIDE SEQUENCE</scope>
    <source>
        <strain evidence="2">CBS 123094</strain>
    </source>
</reference>
<feature type="region of interest" description="Disordered" evidence="1">
    <location>
        <begin position="290"/>
        <end position="365"/>
    </location>
</feature>
<evidence type="ECO:0000256" key="1">
    <source>
        <dbReference type="SAM" id="MobiDB-lite"/>
    </source>
</evidence>
<protein>
    <submittedName>
        <fullName evidence="2">Uncharacterized protein</fullName>
    </submittedName>
</protein>